<dbReference type="Pfam" id="PF13432">
    <property type="entry name" value="TPR_16"/>
    <property type="match status" value="3"/>
</dbReference>
<proteinExistence type="predicted"/>
<dbReference type="SMART" id="SM00028">
    <property type="entry name" value="TPR"/>
    <property type="match status" value="5"/>
</dbReference>
<dbReference type="InterPro" id="IPR011990">
    <property type="entry name" value="TPR-like_helical_dom_sf"/>
</dbReference>
<evidence type="ECO:0000259" key="2">
    <source>
        <dbReference type="Pfam" id="PF08242"/>
    </source>
</evidence>
<dbReference type="PROSITE" id="PS50005">
    <property type="entry name" value="TPR"/>
    <property type="match status" value="3"/>
</dbReference>
<protein>
    <submittedName>
        <fullName evidence="3">Tetratricopeptide repeat protein</fullName>
    </submittedName>
</protein>
<feature type="repeat" description="TPR" evidence="1">
    <location>
        <begin position="168"/>
        <end position="201"/>
    </location>
</feature>
<dbReference type="Gene3D" id="3.40.50.150">
    <property type="entry name" value="Vaccinia Virus protein VP39"/>
    <property type="match status" value="1"/>
</dbReference>
<sequence length="432" mass="47385">MNQQILEALQSGRLEEAETAALAEVERDPHDSLSWSVLSVIAAQRGDLPLAIERSDRALAVGPADVGLWINRGNLERLRGAREDARLAYEKVLELAPENDAAAFNLGALAEEDQDWQAAESRYRSILRRRPDHPETLYNLARLVGRSGSEDEAITLYDRALESSPFHADSWRNRGHLLRRLGRDDEAAASYRHVLELDPSDATCRHLLAALEGAALDSAEPAYVSALFDRFAATYDHDFCERLGYEAGSRLARDVLEVADGWKELVRVLDLGCGTGLFLDSLVQGMHPAGLGISATGVDLSQEMLAKAAERGLYETLERGDLIEWTVRSAEQFDLVALADVLIYVGALGPLLESVRPRLAPGGLLAFTVERGAESGPSHELRRSGRFAHSPTSVRELLEESGFLVRSWKEGTLRREKGSPVAGLYVVASLGR</sequence>
<dbReference type="SUPFAM" id="SSF48452">
    <property type="entry name" value="TPR-like"/>
    <property type="match status" value="1"/>
</dbReference>
<dbReference type="InterPro" id="IPR019734">
    <property type="entry name" value="TPR_rpt"/>
</dbReference>
<feature type="repeat" description="TPR" evidence="1">
    <location>
        <begin position="66"/>
        <end position="99"/>
    </location>
</feature>
<comment type="caution">
    <text evidence="3">The sequence shown here is derived from an EMBL/GenBank/DDBJ whole genome shotgun (WGS) entry which is preliminary data.</text>
</comment>
<dbReference type="InterPro" id="IPR029063">
    <property type="entry name" value="SAM-dependent_MTases_sf"/>
</dbReference>
<accession>A0A956SDS2</accession>
<dbReference type="SUPFAM" id="SSF53335">
    <property type="entry name" value="S-adenosyl-L-methionine-dependent methyltransferases"/>
    <property type="match status" value="1"/>
</dbReference>
<dbReference type="EMBL" id="JAGQHS010000006">
    <property type="protein sequence ID" value="MCA9754598.1"/>
    <property type="molecule type" value="Genomic_DNA"/>
</dbReference>
<evidence type="ECO:0000313" key="3">
    <source>
        <dbReference type="EMBL" id="MCA9754598.1"/>
    </source>
</evidence>
<dbReference type="InterPro" id="IPR052943">
    <property type="entry name" value="TMTC_O-mannosyl-trnsfr"/>
</dbReference>
<dbReference type="AlphaFoldDB" id="A0A956SDS2"/>
<dbReference type="CDD" id="cd02440">
    <property type="entry name" value="AdoMet_MTases"/>
    <property type="match status" value="1"/>
</dbReference>
<dbReference type="PANTHER" id="PTHR44809:SF1">
    <property type="entry name" value="PROTEIN O-MANNOSYL-TRANSFERASE TMTC1"/>
    <property type="match status" value="1"/>
</dbReference>
<organism evidence="3 4">
    <name type="scientific">Eiseniibacteriota bacterium</name>
    <dbReference type="NCBI Taxonomy" id="2212470"/>
    <lineage>
        <taxon>Bacteria</taxon>
        <taxon>Candidatus Eiseniibacteriota</taxon>
    </lineage>
</organism>
<dbReference type="Gene3D" id="1.25.40.10">
    <property type="entry name" value="Tetratricopeptide repeat domain"/>
    <property type="match status" value="1"/>
</dbReference>
<feature type="domain" description="Methyltransferase type 12" evidence="2">
    <location>
        <begin position="269"/>
        <end position="365"/>
    </location>
</feature>
<evidence type="ECO:0000256" key="1">
    <source>
        <dbReference type="PROSITE-ProRule" id="PRU00339"/>
    </source>
</evidence>
<reference evidence="3" key="1">
    <citation type="submission" date="2020-04" db="EMBL/GenBank/DDBJ databases">
        <authorList>
            <person name="Zhang T."/>
        </authorList>
    </citation>
    <scope>NUCLEOTIDE SEQUENCE</scope>
    <source>
        <strain evidence="3">HKST-UBA02</strain>
    </source>
</reference>
<keyword evidence="1" id="KW-0802">TPR repeat</keyword>
<dbReference type="PANTHER" id="PTHR44809">
    <property type="match status" value="1"/>
</dbReference>
<evidence type="ECO:0000313" key="4">
    <source>
        <dbReference type="Proteomes" id="UP000739538"/>
    </source>
</evidence>
<gene>
    <name evidence="3" type="ORF">KDA27_02260</name>
</gene>
<dbReference type="InterPro" id="IPR013217">
    <property type="entry name" value="Methyltransf_12"/>
</dbReference>
<feature type="repeat" description="TPR" evidence="1">
    <location>
        <begin position="134"/>
        <end position="167"/>
    </location>
</feature>
<name>A0A956SDS2_UNCEI</name>
<reference evidence="3" key="2">
    <citation type="journal article" date="2021" name="Microbiome">
        <title>Successional dynamics and alternative stable states in a saline activated sludge microbial community over 9 years.</title>
        <authorList>
            <person name="Wang Y."/>
            <person name="Ye J."/>
            <person name="Ju F."/>
            <person name="Liu L."/>
            <person name="Boyd J.A."/>
            <person name="Deng Y."/>
            <person name="Parks D.H."/>
            <person name="Jiang X."/>
            <person name="Yin X."/>
            <person name="Woodcroft B.J."/>
            <person name="Tyson G.W."/>
            <person name="Hugenholtz P."/>
            <person name="Polz M.F."/>
            <person name="Zhang T."/>
        </authorList>
    </citation>
    <scope>NUCLEOTIDE SEQUENCE</scope>
    <source>
        <strain evidence="3">HKST-UBA02</strain>
    </source>
</reference>
<dbReference type="Pfam" id="PF08242">
    <property type="entry name" value="Methyltransf_12"/>
    <property type="match status" value="1"/>
</dbReference>
<dbReference type="Proteomes" id="UP000739538">
    <property type="component" value="Unassembled WGS sequence"/>
</dbReference>